<dbReference type="InterPro" id="IPR036163">
    <property type="entry name" value="HMA_dom_sf"/>
</dbReference>
<evidence type="ECO:0000313" key="3">
    <source>
        <dbReference type="EMBL" id="RZS76514.1"/>
    </source>
</evidence>
<feature type="chain" id="PRO_5020923589" evidence="1">
    <location>
        <begin position="21"/>
        <end position="120"/>
    </location>
</feature>
<dbReference type="Pfam" id="PF00403">
    <property type="entry name" value="HMA"/>
    <property type="match status" value="1"/>
</dbReference>
<accession>A0A4Q7N615</accession>
<dbReference type="RefSeq" id="WP_130540810.1">
    <property type="nucleotide sequence ID" value="NZ_CP042431.1"/>
</dbReference>
<dbReference type="InterPro" id="IPR006121">
    <property type="entry name" value="HMA_dom"/>
</dbReference>
<feature type="signal peptide" evidence="1">
    <location>
        <begin position="1"/>
        <end position="20"/>
    </location>
</feature>
<dbReference type="OrthoDB" id="5513217at2"/>
<dbReference type="Proteomes" id="UP000293874">
    <property type="component" value="Unassembled WGS sequence"/>
</dbReference>
<keyword evidence="4" id="KW-1185">Reference proteome</keyword>
<reference evidence="3 4" key="1">
    <citation type="submission" date="2019-02" db="EMBL/GenBank/DDBJ databases">
        <title>Genomic Encyclopedia of Type Strains, Phase IV (KMG-IV): sequencing the most valuable type-strain genomes for metagenomic binning, comparative biology and taxonomic classification.</title>
        <authorList>
            <person name="Goeker M."/>
        </authorList>
    </citation>
    <scope>NUCLEOTIDE SEQUENCE [LARGE SCALE GENOMIC DNA]</scope>
    <source>
        <strain evidence="3 4">DSM 18116</strain>
    </source>
</reference>
<proteinExistence type="predicted"/>
<dbReference type="EMBL" id="SGXA01000001">
    <property type="protein sequence ID" value="RZS76514.1"/>
    <property type="molecule type" value="Genomic_DNA"/>
</dbReference>
<dbReference type="CDD" id="cd00371">
    <property type="entry name" value="HMA"/>
    <property type="match status" value="1"/>
</dbReference>
<keyword evidence="1" id="KW-0732">Signal</keyword>
<evidence type="ECO:0000313" key="4">
    <source>
        <dbReference type="Proteomes" id="UP000293874"/>
    </source>
</evidence>
<feature type="domain" description="HMA" evidence="2">
    <location>
        <begin position="27"/>
        <end position="93"/>
    </location>
</feature>
<dbReference type="AlphaFoldDB" id="A0A4Q7N615"/>
<dbReference type="PROSITE" id="PS50846">
    <property type="entry name" value="HMA_2"/>
    <property type="match status" value="1"/>
</dbReference>
<dbReference type="Gene3D" id="3.30.70.100">
    <property type="match status" value="1"/>
</dbReference>
<name>A0A4Q7N615_9BACT</name>
<organism evidence="3 4">
    <name type="scientific">Pseudobacter ginsenosidimutans</name>
    <dbReference type="NCBI Taxonomy" id="661488"/>
    <lineage>
        <taxon>Bacteria</taxon>
        <taxon>Pseudomonadati</taxon>
        <taxon>Bacteroidota</taxon>
        <taxon>Chitinophagia</taxon>
        <taxon>Chitinophagales</taxon>
        <taxon>Chitinophagaceae</taxon>
        <taxon>Pseudobacter</taxon>
    </lineage>
</organism>
<dbReference type="GO" id="GO:0046872">
    <property type="term" value="F:metal ion binding"/>
    <property type="evidence" value="ECO:0007669"/>
    <property type="project" value="InterPro"/>
</dbReference>
<evidence type="ECO:0000259" key="2">
    <source>
        <dbReference type="PROSITE" id="PS50846"/>
    </source>
</evidence>
<dbReference type="SUPFAM" id="SSF55008">
    <property type="entry name" value="HMA, heavy metal-associated domain"/>
    <property type="match status" value="1"/>
</dbReference>
<protein>
    <submittedName>
        <fullName evidence="3">Copper chaperone CopZ</fullName>
    </submittedName>
</protein>
<comment type="caution">
    <text evidence="3">The sequence shown here is derived from an EMBL/GenBank/DDBJ whole genome shotgun (WGS) entry which is preliminary data.</text>
</comment>
<sequence>MKKLLLLMVAVLGITAMGLAQQKKGSQTVTIQTPTVQCQMCKERMEKYLLREEGVQKVTVDFRNKRTKVTFLAERQNIENIKAAIANIGYDADDVKADEEAYKKLPRCCQKPADGSEKKQ</sequence>
<gene>
    <name evidence="3" type="ORF">EV199_2399</name>
</gene>
<evidence type="ECO:0000256" key="1">
    <source>
        <dbReference type="SAM" id="SignalP"/>
    </source>
</evidence>